<keyword evidence="2" id="KW-0472">Membrane</keyword>
<evidence type="ECO:0000256" key="1">
    <source>
        <dbReference type="SAM" id="MobiDB-lite"/>
    </source>
</evidence>
<evidence type="ECO:0000259" key="3">
    <source>
        <dbReference type="Pfam" id="PF20153"/>
    </source>
</evidence>
<dbReference type="Proteomes" id="UP000639403">
    <property type="component" value="Unassembled WGS sequence"/>
</dbReference>
<reference evidence="4" key="2">
    <citation type="journal article" name="Front. Microbiol.">
        <title>Degradative Capacity of Two Strains of Rhodonia placenta: From Phenotype to Genotype.</title>
        <authorList>
            <person name="Kolle M."/>
            <person name="Horta M.A.C."/>
            <person name="Nowrousian M."/>
            <person name="Ohm R.A."/>
            <person name="Benz J.P."/>
            <person name="Pilgard A."/>
        </authorList>
    </citation>
    <scope>NUCLEOTIDE SEQUENCE</scope>
    <source>
        <strain evidence="4">FPRL280</strain>
    </source>
</reference>
<sequence>MGQNQSVGLRQFENVNMRQIVVGPAVDMPPPMSHAREDTPAKNQDESKPTMPDSDSGDEPGMAWETCAEQVWKREEELVKNWKEEIDRLLTFAGLFSAALTAFNVQYYVTLQPPAASVDTQAILAILTTLAVARDGDTVHPLLCALSTTPSIPTPSMEVVIINTLWFSALVFSLSAASIAISVSQWLYHHIDRAASKSRESVRLWYFRHSMFEAWQIPIIISLLPLLLQISLALFLIGLIQLLWTMNQVVATVVTALAVTLLSLSMITAVLPAFVPSCPYKSQPALWCFSIMRRARRIPLAAANILLQLRTYPDRPLLRNNDNNHPCSFCLRLFGRISHSLHIRNRLTHLIHLILTDRRTEGIQEWRRTQRGWLRTSNWRDIDNMSVRLQLGNAEGNLEMLAAADATVMDDALLKSVVGPCLLEAQSIQSVLPVFYQILERRAQDVDTLTDPPTFIWPKSEQDAAANRELTGLCVNLLGTYLQQSGSEGFEGIHLRRHLVSFIQAMPPDAPHLQHLASLVNNIPLEASKTISCCIMQAIYEQHRRPEITHAHRGIWGILPVSFIHNIVRASIQPGGLRLDTVLNVYHCILRHRIDGIDYLLGSSRGTRALTPSETDAVIAMLQVSLDTYAVTGMQDDRTELNQQRAQILRTVGYLLADAIAGVLEANAANPLLDLLKRLASIIEAMRPEESRDTFCCIMRTFHEQGYHSEASEMICGTRKLLAYLPYICKRIEGKGFWRIMSAAVWHAGGLSPNEYALVSNDMPGWVDAAVKYLDSHKTQELPWWHFLDFLKSFVRLSQMDHALLTQGAAKVFVRAASQAPHDYGNKKYVMNKIHELSGHSADSSPGVFVKTPATR</sequence>
<evidence type="ECO:0000256" key="2">
    <source>
        <dbReference type="SAM" id="Phobius"/>
    </source>
</evidence>
<evidence type="ECO:0000313" key="4">
    <source>
        <dbReference type="EMBL" id="KAF9801977.1"/>
    </source>
</evidence>
<reference evidence="4" key="1">
    <citation type="submission" date="2020-11" db="EMBL/GenBank/DDBJ databases">
        <authorList>
            <person name="Koelle M."/>
            <person name="Horta M.A.C."/>
            <person name="Nowrousian M."/>
            <person name="Ohm R.A."/>
            <person name="Benz P."/>
            <person name="Pilgard A."/>
        </authorList>
    </citation>
    <scope>NUCLEOTIDE SEQUENCE</scope>
    <source>
        <strain evidence="4">FPRL280</strain>
    </source>
</reference>
<dbReference type="AlphaFoldDB" id="A0A8H7NTB2"/>
<feature type="domain" description="DUF6535" evidence="3">
    <location>
        <begin position="64"/>
        <end position="245"/>
    </location>
</feature>
<proteinExistence type="predicted"/>
<gene>
    <name evidence="4" type="ORF">IEO21_09988</name>
</gene>
<keyword evidence="2" id="KW-1133">Transmembrane helix</keyword>
<organism evidence="4 5">
    <name type="scientific">Rhodonia placenta</name>
    <dbReference type="NCBI Taxonomy" id="104341"/>
    <lineage>
        <taxon>Eukaryota</taxon>
        <taxon>Fungi</taxon>
        <taxon>Dikarya</taxon>
        <taxon>Basidiomycota</taxon>
        <taxon>Agaricomycotina</taxon>
        <taxon>Agaricomycetes</taxon>
        <taxon>Polyporales</taxon>
        <taxon>Adustoporiaceae</taxon>
        <taxon>Rhodonia</taxon>
    </lineage>
</organism>
<name>A0A8H7NTB2_9APHY</name>
<protein>
    <recommendedName>
        <fullName evidence="3">DUF6535 domain-containing protein</fullName>
    </recommendedName>
</protein>
<dbReference type="InterPro" id="IPR045338">
    <property type="entry name" value="DUF6535"/>
</dbReference>
<feature type="compositionally biased region" description="Basic and acidic residues" evidence="1">
    <location>
        <begin position="34"/>
        <end position="48"/>
    </location>
</feature>
<keyword evidence="2" id="KW-0812">Transmembrane</keyword>
<accession>A0A8H7NTB2</accession>
<dbReference type="Pfam" id="PF20153">
    <property type="entry name" value="DUF6535"/>
    <property type="match status" value="1"/>
</dbReference>
<feature type="region of interest" description="Disordered" evidence="1">
    <location>
        <begin position="22"/>
        <end position="61"/>
    </location>
</feature>
<feature type="transmembrane region" description="Helical" evidence="2">
    <location>
        <begin position="165"/>
        <end position="188"/>
    </location>
</feature>
<feature type="transmembrane region" description="Helical" evidence="2">
    <location>
        <begin position="217"/>
        <end position="244"/>
    </location>
</feature>
<feature type="transmembrane region" description="Helical" evidence="2">
    <location>
        <begin position="250"/>
        <end position="275"/>
    </location>
</feature>
<dbReference type="EMBL" id="JADOXO010000613">
    <property type="protein sequence ID" value="KAF9801977.1"/>
    <property type="molecule type" value="Genomic_DNA"/>
</dbReference>
<comment type="caution">
    <text evidence="4">The sequence shown here is derived from an EMBL/GenBank/DDBJ whole genome shotgun (WGS) entry which is preliminary data.</text>
</comment>
<evidence type="ECO:0000313" key="5">
    <source>
        <dbReference type="Proteomes" id="UP000639403"/>
    </source>
</evidence>